<proteinExistence type="predicted"/>
<dbReference type="AlphaFoldDB" id="A0A478FQH6"/>
<sequence length="160" mass="18675">MQDQFDLQDFDYENEVNLNLFSGIFEKEEKGFLTPSILDLRDEDWVFSYKQDVFEPKEINLKLHFEEWSPVSKKRTGDWTSALLLGCGGVYIFPAEGKGWIFIQCGEGKTDLKIRELVEETRRGLNKQDESSDVSEALLKHVFLWSSEDKEEILKKVLED</sequence>
<evidence type="ECO:0000313" key="1">
    <source>
        <dbReference type="EMBL" id="GCE63174.1"/>
    </source>
</evidence>
<protein>
    <submittedName>
        <fullName evidence="1">Uncharacterized protein</fullName>
    </submittedName>
</protein>
<gene>
    <name evidence="1" type="ORF">MHSWG343_01520</name>
</gene>
<evidence type="ECO:0000313" key="2">
    <source>
        <dbReference type="Proteomes" id="UP000324831"/>
    </source>
</evidence>
<accession>A0A478FQH6</accession>
<dbReference type="EMBL" id="BIMN01000001">
    <property type="protein sequence ID" value="GCE63174.1"/>
    <property type="molecule type" value="Genomic_DNA"/>
</dbReference>
<reference evidence="1 2" key="1">
    <citation type="submission" date="2019-01" db="EMBL/GenBank/DDBJ databases">
        <title>Draft genome sequences of Candidatus Mycoplasma haemohominis SWG34-3 identified from a patient with pyrexia, anemia and liver dysfunction.</title>
        <authorList>
            <person name="Sekizuka T."/>
            <person name="Hattori N."/>
            <person name="Katano H."/>
            <person name="Takuma T."/>
            <person name="Ito T."/>
            <person name="Arai N."/>
            <person name="Yanai R."/>
            <person name="Ishii S."/>
            <person name="Miura Y."/>
            <person name="Tokunaga T."/>
            <person name="Watanabe H."/>
            <person name="Nomura N."/>
            <person name="Eguchi J."/>
            <person name="Arai T."/>
            <person name="Hasegawa H."/>
            <person name="Nakamaki T."/>
            <person name="Wakita T."/>
            <person name="Niki Y."/>
            <person name="Kuroda M."/>
        </authorList>
    </citation>
    <scope>NUCLEOTIDE SEQUENCE [LARGE SCALE GENOMIC DNA]</scope>
    <source>
        <strain evidence="1">SWG34-3</strain>
    </source>
</reference>
<dbReference type="RefSeq" id="WP_216082775.1">
    <property type="nucleotide sequence ID" value="NZ_CACTIB010000008.1"/>
</dbReference>
<comment type="caution">
    <text evidence="1">The sequence shown here is derived from an EMBL/GenBank/DDBJ whole genome shotgun (WGS) entry which is preliminary data.</text>
</comment>
<organism evidence="1 2">
    <name type="scientific">Candidatus Mycoplasma haematohominis</name>
    <dbReference type="NCBI Taxonomy" id="1494318"/>
    <lineage>
        <taxon>Bacteria</taxon>
        <taxon>Bacillati</taxon>
        <taxon>Mycoplasmatota</taxon>
        <taxon>Mollicutes</taxon>
        <taxon>Mycoplasmataceae</taxon>
        <taxon>Mycoplasma</taxon>
    </lineage>
</organism>
<name>A0A478FQH6_9MOLU</name>
<dbReference type="Proteomes" id="UP000324831">
    <property type="component" value="Unassembled WGS sequence"/>
</dbReference>